<dbReference type="PIRSF" id="PIRSF000390">
    <property type="entry name" value="PLP_StrS"/>
    <property type="match status" value="1"/>
</dbReference>
<dbReference type="InterPro" id="IPR015422">
    <property type="entry name" value="PyrdxlP-dep_Trfase_small"/>
</dbReference>
<dbReference type="GO" id="GO:0008483">
    <property type="term" value="F:transaminase activity"/>
    <property type="evidence" value="ECO:0007669"/>
    <property type="project" value="UniProtKB-KW"/>
</dbReference>
<accession>A0ABY5Y295</accession>
<protein>
    <submittedName>
        <fullName evidence="4">DegT/DnrJ/EryC1/StrS family aminotransferase</fullName>
    </submittedName>
</protein>
<organism evidence="4 5">
    <name type="scientific">Taurinivorans muris</name>
    <dbReference type="NCBI Taxonomy" id="2787751"/>
    <lineage>
        <taxon>Bacteria</taxon>
        <taxon>Pseudomonadati</taxon>
        <taxon>Thermodesulfobacteriota</taxon>
        <taxon>Desulfovibrionia</taxon>
        <taxon>Desulfovibrionales</taxon>
        <taxon>Desulfovibrionaceae</taxon>
        <taxon>Taurinivorans</taxon>
    </lineage>
</organism>
<evidence type="ECO:0000256" key="2">
    <source>
        <dbReference type="ARBA" id="ARBA00037999"/>
    </source>
</evidence>
<dbReference type="Pfam" id="PF01041">
    <property type="entry name" value="DegT_DnrJ_EryC1"/>
    <property type="match status" value="1"/>
</dbReference>
<gene>
    <name evidence="4" type="ORF">JBF11_03095</name>
</gene>
<dbReference type="Gene3D" id="3.40.640.10">
    <property type="entry name" value="Type I PLP-dependent aspartate aminotransferase-like (Major domain)"/>
    <property type="match status" value="1"/>
</dbReference>
<evidence type="ECO:0000256" key="1">
    <source>
        <dbReference type="ARBA" id="ARBA00022898"/>
    </source>
</evidence>
<keyword evidence="4" id="KW-0032">Aminotransferase</keyword>
<comment type="similarity">
    <text evidence="2 3">Belongs to the DegT/DnrJ/EryC1 family.</text>
</comment>
<dbReference type="SUPFAM" id="SSF53383">
    <property type="entry name" value="PLP-dependent transferases"/>
    <property type="match status" value="1"/>
</dbReference>
<proteinExistence type="inferred from homology"/>
<dbReference type="InterPro" id="IPR015421">
    <property type="entry name" value="PyrdxlP-dep_Trfase_major"/>
</dbReference>
<evidence type="ECO:0000256" key="3">
    <source>
        <dbReference type="RuleBase" id="RU004508"/>
    </source>
</evidence>
<dbReference type="EMBL" id="CP065938">
    <property type="protein sequence ID" value="UWX06314.1"/>
    <property type="molecule type" value="Genomic_DNA"/>
</dbReference>
<dbReference type="PANTHER" id="PTHR30244">
    <property type="entry name" value="TRANSAMINASE"/>
    <property type="match status" value="1"/>
</dbReference>
<dbReference type="InterPro" id="IPR015424">
    <property type="entry name" value="PyrdxlP-dep_Trfase"/>
</dbReference>
<sequence length="394" mass="44433">MKNSISDFALYGGEKVFSTFRTTTNMVPPDREVFFNYAKKAFENRQFTNNGENVKELERQLAVFHEVKHCIAVSNGFRAFMLAVKALALPHKTEVVIPSLAYRSSGYMIEWTGFIPHFCDVEAQTRTVSAQTVEKCINKNTAALAIPHPMVTLCDIDEIVALAKKHGLPLIFDSVEAVGASYKGKMIGGFGDAETFSMHASKLINSAEGGYITTNNDELADLLRKMRAFGFVAKDTVDCLGLNTKLNELHSAMGLAGLSWIERQISENKAMHLAYQEHFKDIAGLEIVPYAENEKRNWKTCLVKINSEWPFTRDLTLEILNAENINAREYYNPPLHFIYSRDRSVYADLPNTEKVCQEYFLLPFGYSMSVDDTKMIADVLKAMLRFKNELLAKG</sequence>
<keyword evidence="1 3" id="KW-0663">Pyridoxal phosphate</keyword>
<dbReference type="PANTHER" id="PTHR30244:SF9">
    <property type="entry name" value="PROTEIN RV3402C"/>
    <property type="match status" value="1"/>
</dbReference>
<dbReference type="CDD" id="cd00616">
    <property type="entry name" value="AHBA_syn"/>
    <property type="match status" value="1"/>
</dbReference>
<evidence type="ECO:0000313" key="5">
    <source>
        <dbReference type="Proteomes" id="UP001058120"/>
    </source>
</evidence>
<name>A0ABY5Y295_9BACT</name>
<keyword evidence="4" id="KW-0808">Transferase</keyword>
<dbReference type="Gene3D" id="3.90.1150.10">
    <property type="entry name" value="Aspartate Aminotransferase, domain 1"/>
    <property type="match status" value="1"/>
</dbReference>
<dbReference type="InterPro" id="IPR000653">
    <property type="entry name" value="DegT/StrS_aminotransferase"/>
</dbReference>
<reference evidence="4" key="1">
    <citation type="submission" date="2020-12" db="EMBL/GenBank/DDBJ databases">
        <title>Taurinivorans muris gen. nov., sp. nov., fundamental and realized metabolic niche of a ubiquitous sulfidogenic bacterium in the murine intestine.</title>
        <authorList>
            <person name="Ye H."/>
            <person name="Hanson B.T."/>
            <person name="Loy A."/>
        </authorList>
    </citation>
    <scope>NUCLEOTIDE SEQUENCE</scope>
    <source>
        <strain evidence="4">LT0009</strain>
    </source>
</reference>
<dbReference type="RefSeq" id="WP_334315917.1">
    <property type="nucleotide sequence ID" value="NZ_CP065938.1"/>
</dbReference>
<dbReference type="Proteomes" id="UP001058120">
    <property type="component" value="Chromosome"/>
</dbReference>
<keyword evidence="5" id="KW-1185">Reference proteome</keyword>
<evidence type="ECO:0000313" key="4">
    <source>
        <dbReference type="EMBL" id="UWX06314.1"/>
    </source>
</evidence>